<organism evidence="3 4">
    <name type="scientific">Streptomyces smyrnaeus</name>
    <dbReference type="NCBI Taxonomy" id="1387713"/>
    <lineage>
        <taxon>Bacteria</taxon>
        <taxon>Bacillati</taxon>
        <taxon>Actinomycetota</taxon>
        <taxon>Actinomycetes</taxon>
        <taxon>Kitasatosporales</taxon>
        <taxon>Streptomycetaceae</taxon>
        <taxon>Streptomyces</taxon>
    </lineage>
</organism>
<evidence type="ECO:0000313" key="3">
    <source>
        <dbReference type="EMBL" id="MBO8202319.1"/>
    </source>
</evidence>
<dbReference type="EMBL" id="JAFFZM010000022">
    <property type="protein sequence ID" value="MBO8202319.1"/>
    <property type="molecule type" value="Genomic_DNA"/>
</dbReference>
<keyword evidence="4" id="KW-1185">Reference proteome</keyword>
<evidence type="ECO:0000313" key="4">
    <source>
        <dbReference type="Proteomes" id="UP000721954"/>
    </source>
</evidence>
<proteinExistence type="predicted"/>
<dbReference type="InterPro" id="IPR002937">
    <property type="entry name" value="Amino_oxidase"/>
</dbReference>
<protein>
    <submittedName>
        <fullName evidence="3">FAD-dependent oxidoreductase</fullName>
    </submittedName>
</protein>
<feature type="region of interest" description="Disordered" evidence="1">
    <location>
        <begin position="1"/>
        <end position="52"/>
    </location>
</feature>
<accession>A0ABS3Y3S8</accession>
<feature type="domain" description="Amine oxidase" evidence="2">
    <location>
        <begin position="91"/>
        <end position="587"/>
    </location>
</feature>
<comment type="caution">
    <text evidence="3">The sequence shown here is derived from an EMBL/GenBank/DDBJ whole genome shotgun (WGS) entry which is preliminary data.</text>
</comment>
<dbReference type="SUPFAM" id="SSF51905">
    <property type="entry name" value="FAD/NAD(P)-binding domain"/>
    <property type="match status" value="1"/>
</dbReference>
<sequence>MTGSVCFPPYPRARRATTTGTPDCGARRKRVEKAVEGRPSSAGPGQRRGTDRRTFVAGSLGAGATVLGFGGLSTPAAAAGQRRVAVFGGGVAGLTAAQELVERGFEVTVWERKELGGKSRSIPVKGTGTDGRRDLPGEHGFRYVPGFYHHLPETMARIPAAGSDDESVHDHLVAQAGVLYSRSGGREDLQLESNPDDLPSLEEIQRLVVALVQQLGAVPPDETAFFARQIAIFATSGEKRRFGQWEKTPWRDFLRTQEMSEEFRKLFADGLTTHLVASRPDIASTRATGILTELYFYALAGRGSTGTLGRVLDAPTSESWIQPWVSYLRRRGVRFKVGWTVEELTLGSDGRLSGAQVRGPGDERQRVEADWYVCAVPAERARKLWSPALRKADPALARMDNLRTEWMNGIQFYLDRPTPVLNGFVDYLDSPWALVSLSQAQYWDRDLPAEYGDGGVAESFSVNIAQWDAPGIVYKKPARECTPAQIAEETLAQMRAALEDTGRTVLPDESVKSWHLDPAISYPDGGSTAANDEPLIVSETGSWDNRPSHRTAVPNLFLASDYVRDNLSCATMEGANETAKSAVNALLEAAGSDADPCTVHELYVPPELRLLRKADDVRYRLGLPHVLDRPWPL</sequence>
<evidence type="ECO:0000256" key="1">
    <source>
        <dbReference type="SAM" id="MobiDB-lite"/>
    </source>
</evidence>
<dbReference type="PROSITE" id="PS51318">
    <property type="entry name" value="TAT"/>
    <property type="match status" value="1"/>
</dbReference>
<gene>
    <name evidence="3" type="ORF">JW613_29125</name>
</gene>
<name>A0ABS3Y3S8_9ACTN</name>
<reference evidence="3 4" key="1">
    <citation type="submission" date="2021-02" db="EMBL/GenBank/DDBJ databases">
        <title>Streptomyces spirodelae sp. nov., isolated from duckweed.</title>
        <authorList>
            <person name="Saimee Y."/>
            <person name="Duangmal K."/>
        </authorList>
    </citation>
    <scope>NUCLEOTIDE SEQUENCE [LARGE SCALE GENOMIC DNA]</scope>
    <source>
        <strain evidence="3 4">DSM 42105</strain>
    </source>
</reference>
<dbReference type="Pfam" id="PF01593">
    <property type="entry name" value="Amino_oxidase"/>
    <property type="match status" value="1"/>
</dbReference>
<dbReference type="PANTHER" id="PTHR42923:SF46">
    <property type="entry name" value="AMINE OXIDASE"/>
    <property type="match status" value="1"/>
</dbReference>
<evidence type="ECO:0000259" key="2">
    <source>
        <dbReference type="Pfam" id="PF01593"/>
    </source>
</evidence>
<dbReference type="InterPro" id="IPR050464">
    <property type="entry name" value="Zeta_carotene_desat/Oxidored"/>
</dbReference>
<dbReference type="Proteomes" id="UP000721954">
    <property type="component" value="Unassembled WGS sequence"/>
</dbReference>
<dbReference type="InterPro" id="IPR036188">
    <property type="entry name" value="FAD/NAD-bd_sf"/>
</dbReference>
<dbReference type="PANTHER" id="PTHR42923">
    <property type="entry name" value="PROTOPORPHYRINOGEN OXIDASE"/>
    <property type="match status" value="1"/>
</dbReference>
<dbReference type="Gene3D" id="3.50.50.60">
    <property type="entry name" value="FAD/NAD(P)-binding domain"/>
    <property type="match status" value="1"/>
</dbReference>
<dbReference type="InterPro" id="IPR006311">
    <property type="entry name" value="TAT_signal"/>
</dbReference>